<dbReference type="SFLD" id="SFLDG01386">
    <property type="entry name" value="main_SPASM_domain-containing"/>
    <property type="match status" value="1"/>
</dbReference>
<dbReference type="SFLD" id="SFLDG01067">
    <property type="entry name" value="SPASM/twitch_domain_containing"/>
    <property type="match status" value="1"/>
</dbReference>
<dbReference type="GO" id="GO:0061799">
    <property type="term" value="F:cyclic pyranopterin monophosphate synthase activity"/>
    <property type="evidence" value="ECO:0007669"/>
    <property type="project" value="TreeGrafter"/>
</dbReference>
<dbReference type="GO" id="GO:0061798">
    <property type="term" value="F:GTP 3',8'-cyclase activity"/>
    <property type="evidence" value="ECO:0007669"/>
    <property type="project" value="UniProtKB-UniRule"/>
</dbReference>
<keyword evidence="5 12" id="KW-0547">Nucleotide-binding</keyword>
<feature type="binding site" evidence="12">
    <location>
        <position position="30"/>
    </location>
    <ligand>
        <name>[4Fe-4S] cluster</name>
        <dbReference type="ChEBI" id="CHEBI:49883"/>
        <label>1</label>
        <note>4Fe-4S-S-AdoMet</note>
    </ligand>
</feature>
<dbReference type="InterPro" id="IPR013785">
    <property type="entry name" value="Aldolase_TIM"/>
</dbReference>
<dbReference type="SFLD" id="SFLDG01383">
    <property type="entry name" value="cyclic_pyranopterin_phosphate"/>
    <property type="match status" value="1"/>
</dbReference>
<keyword evidence="8 12" id="KW-0342">GTP-binding</keyword>
<dbReference type="InterPro" id="IPR000385">
    <property type="entry name" value="MoaA_NifB_PqqE_Fe-S-bd_CS"/>
</dbReference>
<keyword evidence="7 12" id="KW-0411">Iron-sulfur</keyword>
<evidence type="ECO:0000256" key="4">
    <source>
        <dbReference type="ARBA" id="ARBA00022723"/>
    </source>
</evidence>
<feature type="binding site" evidence="12">
    <location>
        <position position="263"/>
    </location>
    <ligand>
        <name>[4Fe-4S] cluster</name>
        <dbReference type="ChEBI" id="CHEBI:49883"/>
        <label>2</label>
        <note>4Fe-4S-substrate</note>
    </ligand>
</feature>
<dbReference type="OrthoDB" id="9763993at2"/>
<dbReference type="InterPro" id="IPR040064">
    <property type="entry name" value="MoaA-like"/>
</dbReference>
<dbReference type="SFLD" id="SFLDS00029">
    <property type="entry name" value="Radical_SAM"/>
    <property type="match status" value="1"/>
</dbReference>
<dbReference type="CDD" id="cd21117">
    <property type="entry name" value="Twitch_MoaA"/>
    <property type="match status" value="1"/>
</dbReference>
<comment type="caution">
    <text evidence="14">The sequence shown here is derived from an EMBL/GenBank/DDBJ whole genome shotgun (WGS) entry which is preliminary data.</text>
</comment>
<gene>
    <name evidence="12 14" type="primary">moaA</name>
    <name evidence="14" type="ORF">D8M05_04025</name>
</gene>
<feature type="binding site" evidence="12">
    <location>
        <position position="26"/>
    </location>
    <ligand>
        <name>[4Fe-4S] cluster</name>
        <dbReference type="ChEBI" id="CHEBI:49883"/>
        <label>1</label>
        <note>4Fe-4S-S-AdoMet</note>
    </ligand>
</feature>
<dbReference type="GO" id="GO:0006777">
    <property type="term" value="P:Mo-molybdopterin cofactor biosynthetic process"/>
    <property type="evidence" value="ECO:0007669"/>
    <property type="project" value="UniProtKB-UniRule"/>
</dbReference>
<feature type="binding site" evidence="12">
    <location>
        <position position="266"/>
    </location>
    <ligand>
        <name>[4Fe-4S] cluster</name>
        <dbReference type="ChEBI" id="CHEBI:49883"/>
        <label>2</label>
        <note>4Fe-4S-substrate</note>
    </ligand>
</feature>
<dbReference type="PANTHER" id="PTHR22960:SF0">
    <property type="entry name" value="MOLYBDENUM COFACTOR BIOSYNTHESIS PROTEIN 1"/>
    <property type="match status" value="1"/>
</dbReference>
<reference evidence="14 15" key="1">
    <citation type="journal article" date="2015" name="Antonie Van Leeuwenhoek">
        <title>Oceanobacillus bengalensis sp. nov., a bacterium isolated from seawater of the Bay of Bengal.</title>
        <authorList>
            <person name="Yongchang O."/>
            <person name="Xiang W."/>
            <person name="Wang G."/>
        </authorList>
    </citation>
    <scope>NUCLEOTIDE SEQUENCE [LARGE SCALE GENOMIC DNA]</scope>
    <source>
        <strain evidence="14 15">MCCC 1K00260</strain>
    </source>
</reference>
<dbReference type="InterPro" id="IPR007197">
    <property type="entry name" value="rSAM"/>
</dbReference>
<evidence type="ECO:0000256" key="8">
    <source>
        <dbReference type="ARBA" id="ARBA00023134"/>
    </source>
</evidence>
<keyword evidence="15" id="KW-1185">Reference proteome</keyword>
<feature type="binding site" evidence="12">
    <location>
        <position position="73"/>
    </location>
    <ligand>
        <name>GTP</name>
        <dbReference type="ChEBI" id="CHEBI:37565"/>
    </ligand>
</feature>
<dbReference type="AlphaFoldDB" id="A0A494Z4X4"/>
<dbReference type="UniPathway" id="UPA00344"/>
<evidence type="ECO:0000256" key="5">
    <source>
        <dbReference type="ARBA" id="ARBA00022741"/>
    </source>
</evidence>
<feature type="binding site" evidence="12">
    <location>
        <position position="104"/>
    </location>
    <ligand>
        <name>GTP</name>
        <dbReference type="ChEBI" id="CHEBI:37565"/>
    </ligand>
</feature>
<evidence type="ECO:0000256" key="10">
    <source>
        <dbReference type="ARBA" id="ARBA00023239"/>
    </source>
</evidence>
<dbReference type="Pfam" id="PF04055">
    <property type="entry name" value="Radical_SAM"/>
    <property type="match status" value="1"/>
</dbReference>
<dbReference type="RefSeq" id="WP_121128891.1">
    <property type="nucleotide sequence ID" value="NZ_JBHUFK010000001.1"/>
</dbReference>
<proteinExistence type="inferred from homology"/>
<feature type="binding site" evidence="12">
    <location>
        <position position="77"/>
    </location>
    <ligand>
        <name>S-adenosyl-L-methionine</name>
        <dbReference type="ChEBI" id="CHEBI:59789"/>
    </ligand>
</feature>
<evidence type="ECO:0000256" key="6">
    <source>
        <dbReference type="ARBA" id="ARBA00023004"/>
    </source>
</evidence>
<dbReference type="NCBIfam" id="TIGR02666">
    <property type="entry name" value="moaA"/>
    <property type="match status" value="1"/>
</dbReference>
<keyword evidence="10 12" id="KW-0456">Lyase</keyword>
<evidence type="ECO:0000256" key="7">
    <source>
        <dbReference type="ARBA" id="ARBA00023014"/>
    </source>
</evidence>
<evidence type="ECO:0000256" key="2">
    <source>
        <dbReference type="ARBA" id="ARBA00022485"/>
    </source>
</evidence>
<dbReference type="InterPro" id="IPR013483">
    <property type="entry name" value="MoaA"/>
</dbReference>
<evidence type="ECO:0000313" key="15">
    <source>
        <dbReference type="Proteomes" id="UP000281813"/>
    </source>
</evidence>
<dbReference type="PROSITE" id="PS51918">
    <property type="entry name" value="RADICAL_SAM"/>
    <property type="match status" value="1"/>
</dbReference>
<dbReference type="InterPro" id="IPR010505">
    <property type="entry name" value="MoaA_twitch"/>
</dbReference>
<dbReference type="SMART" id="SM00729">
    <property type="entry name" value="Elp3"/>
    <property type="match status" value="1"/>
</dbReference>
<feature type="binding site" evidence="12">
    <location>
        <position position="165"/>
    </location>
    <ligand>
        <name>GTP</name>
        <dbReference type="ChEBI" id="CHEBI:37565"/>
    </ligand>
</feature>
<evidence type="ECO:0000256" key="11">
    <source>
        <dbReference type="ARBA" id="ARBA00048697"/>
    </source>
</evidence>
<dbReference type="SUPFAM" id="SSF102114">
    <property type="entry name" value="Radical SAM enzymes"/>
    <property type="match status" value="1"/>
</dbReference>
<evidence type="ECO:0000256" key="1">
    <source>
        <dbReference type="ARBA" id="ARBA00012167"/>
    </source>
</evidence>
<sequence length="339" mass="38604">MIRLSFITDKFGRPMHDLRISVIDRCNFRCTYCMPKEIFGRDFAFMPREQLLSFEEIERLARIFIDLGVKKIRLTGGEPLLRRDLPVLIEKLTAIDGLEDIGLTTNGSLLGNMAQKLKDAGLKRVNVSLDALDDTLFKSINDSNVGPERILKGIQKAKEVGLEVKVNMVVKKGMNDGEIVPMARYFKEQGISLRYIEFMDVGQSNGWNFEKVITKKEIFNQLKQQFELEPLDAAYIGEVAKRYRYKGTDAEVGFITSVSESFCSTCTRARIAADGKMYTCLFATNGFDFRELLRSGKSNEEIKAAITDVWNNRGDRYSDERTEETARNKKKIEMSYIGG</sequence>
<dbReference type="GO" id="GO:0051539">
    <property type="term" value="F:4 iron, 4 sulfur cluster binding"/>
    <property type="evidence" value="ECO:0007669"/>
    <property type="project" value="UniProtKB-UniRule"/>
</dbReference>
<feature type="binding site" evidence="12">
    <location>
        <position position="19"/>
    </location>
    <ligand>
        <name>GTP</name>
        <dbReference type="ChEBI" id="CHEBI:37565"/>
    </ligand>
</feature>
<feature type="binding site" evidence="12">
    <location>
        <position position="199"/>
    </location>
    <ligand>
        <name>S-adenosyl-L-methionine</name>
        <dbReference type="ChEBI" id="CHEBI:59789"/>
    </ligand>
</feature>
<dbReference type="InterPro" id="IPR050105">
    <property type="entry name" value="MoCo_biosynth_MoaA/MoaC"/>
</dbReference>
<comment type="catalytic activity">
    <reaction evidence="11 12">
        <text>GTP + AH2 + S-adenosyl-L-methionine = (8S)-3',8-cyclo-7,8-dihydroguanosine 5'-triphosphate + 5'-deoxyadenosine + L-methionine + A + H(+)</text>
        <dbReference type="Rhea" id="RHEA:49576"/>
        <dbReference type="ChEBI" id="CHEBI:13193"/>
        <dbReference type="ChEBI" id="CHEBI:15378"/>
        <dbReference type="ChEBI" id="CHEBI:17319"/>
        <dbReference type="ChEBI" id="CHEBI:17499"/>
        <dbReference type="ChEBI" id="CHEBI:37565"/>
        <dbReference type="ChEBI" id="CHEBI:57844"/>
        <dbReference type="ChEBI" id="CHEBI:59789"/>
        <dbReference type="ChEBI" id="CHEBI:131766"/>
        <dbReference type="EC" id="4.1.99.22"/>
    </reaction>
</comment>
<comment type="function">
    <text evidence="12">Catalyzes the cyclization of GTP to (8S)-3',8-cyclo-7,8-dihydroguanosine 5'-triphosphate.</text>
</comment>
<name>A0A494Z4X4_9BACI</name>
<keyword evidence="2 12" id="KW-0004">4Fe-4S</keyword>
<keyword evidence="6 12" id="KW-0408">Iron</keyword>
<feature type="binding site" evidence="12">
    <location>
        <position position="280"/>
    </location>
    <ligand>
        <name>[4Fe-4S] cluster</name>
        <dbReference type="ChEBI" id="CHEBI:49883"/>
        <label>2</label>
        <note>4Fe-4S-substrate</note>
    </ligand>
</feature>
<dbReference type="EMBL" id="RBZO01000004">
    <property type="protein sequence ID" value="RKQ17573.1"/>
    <property type="molecule type" value="Genomic_DNA"/>
</dbReference>
<dbReference type="CDD" id="cd01335">
    <property type="entry name" value="Radical_SAM"/>
    <property type="match status" value="1"/>
</dbReference>
<dbReference type="InterPro" id="IPR058240">
    <property type="entry name" value="rSAM_sf"/>
</dbReference>
<dbReference type="NCBIfam" id="NF001199">
    <property type="entry name" value="PRK00164.2-1"/>
    <property type="match status" value="1"/>
</dbReference>
<evidence type="ECO:0000313" key="14">
    <source>
        <dbReference type="EMBL" id="RKQ17573.1"/>
    </source>
</evidence>
<feature type="binding site" evidence="12">
    <location>
        <position position="33"/>
    </location>
    <ligand>
        <name>[4Fe-4S] cluster</name>
        <dbReference type="ChEBI" id="CHEBI:49883"/>
        <label>1</label>
        <note>4Fe-4S-S-AdoMet</note>
    </ligand>
</feature>
<dbReference type="Pfam" id="PF06463">
    <property type="entry name" value="Mob_synth_C"/>
    <property type="match status" value="1"/>
</dbReference>
<dbReference type="GO" id="GO:1904047">
    <property type="term" value="F:S-adenosyl-L-methionine binding"/>
    <property type="evidence" value="ECO:0007669"/>
    <property type="project" value="UniProtKB-UniRule"/>
</dbReference>
<comment type="cofactor">
    <cofactor evidence="12">
        <name>[4Fe-4S] cluster</name>
        <dbReference type="ChEBI" id="CHEBI:49883"/>
    </cofactor>
    <text evidence="12">Binds 2 [4Fe-4S] clusters. Binds 1 [4Fe-4S] cluster coordinated with 3 cysteines and an exchangeable S-adenosyl-L-methionine and 1 [4Fe-4S] cluster coordinated with 3 cysteines and the GTP-derived substrate.</text>
</comment>
<dbReference type="InterPro" id="IPR006638">
    <property type="entry name" value="Elp3/MiaA/NifB-like_rSAM"/>
</dbReference>
<accession>A0A494Z4X4</accession>
<dbReference type="Gene3D" id="3.20.20.70">
    <property type="entry name" value="Aldolase class I"/>
    <property type="match status" value="1"/>
</dbReference>
<keyword evidence="9 12" id="KW-0501">Molybdenum cofactor biosynthesis</keyword>
<comment type="pathway">
    <text evidence="12">Cofactor biosynthesis; molybdopterin biosynthesis.</text>
</comment>
<feature type="binding site" evidence="12">
    <location>
        <begin position="268"/>
        <end position="270"/>
    </location>
    <ligand>
        <name>GTP</name>
        <dbReference type="ChEBI" id="CHEBI:37565"/>
    </ligand>
</feature>
<keyword evidence="4 12" id="KW-0479">Metal-binding</keyword>
<feature type="binding site" evidence="12">
    <location>
        <position position="32"/>
    </location>
    <ligand>
        <name>S-adenosyl-L-methionine</name>
        <dbReference type="ChEBI" id="CHEBI:59789"/>
    </ligand>
</feature>
<dbReference type="GO" id="GO:0005525">
    <property type="term" value="F:GTP binding"/>
    <property type="evidence" value="ECO:0007669"/>
    <property type="project" value="UniProtKB-UniRule"/>
</dbReference>
<dbReference type="GO" id="GO:0046872">
    <property type="term" value="F:metal ion binding"/>
    <property type="evidence" value="ECO:0007669"/>
    <property type="project" value="UniProtKB-KW"/>
</dbReference>
<dbReference type="Proteomes" id="UP000281813">
    <property type="component" value="Unassembled WGS sequence"/>
</dbReference>
<dbReference type="HAMAP" id="MF_01225_B">
    <property type="entry name" value="MoaA_B"/>
    <property type="match status" value="1"/>
</dbReference>
<evidence type="ECO:0000256" key="9">
    <source>
        <dbReference type="ARBA" id="ARBA00023150"/>
    </source>
</evidence>
<protein>
    <recommendedName>
        <fullName evidence="1 12">GTP 3',8-cyclase</fullName>
        <ecNumber evidence="1 12">4.1.99.22</ecNumber>
    </recommendedName>
    <alternativeName>
        <fullName evidence="12">Molybdenum cofactor biosynthesis protein A</fullName>
    </alternativeName>
</protein>
<keyword evidence="3 12" id="KW-0949">S-adenosyl-L-methionine</keyword>
<dbReference type="PANTHER" id="PTHR22960">
    <property type="entry name" value="MOLYBDOPTERIN COFACTOR SYNTHESIS PROTEIN A"/>
    <property type="match status" value="1"/>
</dbReference>
<evidence type="ECO:0000259" key="13">
    <source>
        <dbReference type="PROSITE" id="PS51918"/>
    </source>
</evidence>
<organism evidence="14 15">
    <name type="scientific">Oceanobacillus bengalensis</name>
    <dbReference type="NCBI Taxonomy" id="1435466"/>
    <lineage>
        <taxon>Bacteria</taxon>
        <taxon>Bacillati</taxon>
        <taxon>Bacillota</taxon>
        <taxon>Bacilli</taxon>
        <taxon>Bacillales</taxon>
        <taxon>Bacillaceae</taxon>
        <taxon>Oceanobacillus</taxon>
    </lineage>
</organism>
<feature type="domain" description="Radical SAM core" evidence="13">
    <location>
        <begin position="10"/>
        <end position="229"/>
    </location>
</feature>
<comment type="similarity">
    <text evidence="12">Belongs to the radical SAM superfamily. MoaA family.</text>
</comment>
<dbReference type="EC" id="4.1.99.22" evidence="1 12"/>
<evidence type="ECO:0000256" key="3">
    <source>
        <dbReference type="ARBA" id="ARBA00022691"/>
    </source>
</evidence>
<evidence type="ECO:0000256" key="12">
    <source>
        <dbReference type="HAMAP-Rule" id="MF_01225"/>
    </source>
</evidence>
<comment type="subunit">
    <text evidence="12">Monomer and homodimer.</text>
</comment>
<feature type="binding site" evidence="12">
    <location>
        <position position="128"/>
    </location>
    <ligand>
        <name>S-adenosyl-L-methionine</name>
        <dbReference type="ChEBI" id="CHEBI:59789"/>
    </ligand>
</feature>
<dbReference type="PROSITE" id="PS01305">
    <property type="entry name" value="MOAA_NIFB_PQQE"/>
    <property type="match status" value="1"/>
</dbReference>